<dbReference type="PANTHER" id="PTHR37540">
    <property type="entry name" value="TRANSCRIPTION FACTOR (ACR-2), PUTATIVE-RELATED-RELATED"/>
    <property type="match status" value="1"/>
</dbReference>
<dbReference type="EMBL" id="JAZHXJ010000463">
    <property type="protein sequence ID" value="KAL1860409.1"/>
    <property type="molecule type" value="Genomic_DNA"/>
</dbReference>
<sequence>MTSPSRPESALAFISYTPQGPSDPDARKTIRSHVMRGKNRRRPRPRMASWMSGELQRRPRPETTSAVQAALPMPRHVGSVLSFTTFPDDMEPYMLQDVVHFLNIVKKALYPFEAILMSDKRESFWYNNLTVDSAYLHSVIFSSQTYYDSMRGNTSNPVAVKHLIKALKIVAERMSLGGSDATSNATISAVVSLAMAAYFFGDYEAGEMHMKGLYKIVSLRGGLSAFKGDAHGIQSKVCRVDLGYSLCTGQKPLFFADRIPWDSYIATHPPIANFDPPPPPDGVANVTRFLESLDWRLVNVWRDLYHFSQLGNLAAQTGRRLQHDAFHEMMASIHYRLLHLSLDDSPAQEAVRLGMLAFAATVFLQWVGMRLRFHCLGDTLERALRRLRDEVQDAPPWLVVWLIISGHIVVIQEAEGTWMHELLSETLGRLGPPSWDQARDMLRGIMWIDLLYDTPGRAIFEEAVARLKGQETASPALEPG</sequence>
<feature type="compositionally biased region" description="Basic residues" evidence="1">
    <location>
        <begin position="29"/>
        <end position="45"/>
    </location>
</feature>
<name>A0ABR3WEY2_9PEZI</name>
<protein>
    <submittedName>
        <fullName evidence="2">Uncharacterized protein</fullName>
    </submittedName>
</protein>
<organism evidence="2 3">
    <name type="scientific">Phialemonium thermophilum</name>
    <dbReference type="NCBI Taxonomy" id="223376"/>
    <lineage>
        <taxon>Eukaryota</taxon>
        <taxon>Fungi</taxon>
        <taxon>Dikarya</taxon>
        <taxon>Ascomycota</taxon>
        <taxon>Pezizomycotina</taxon>
        <taxon>Sordariomycetes</taxon>
        <taxon>Sordariomycetidae</taxon>
        <taxon>Cephalothecales</taxon>
        <taxon>Cephalothecaceae</taxon>
        <taxon>Phialemonium</taxon>
    </lineage>
</organism>
<gene>
    <name evidence="2" type="ORF">VTK73DRAFT_7355</name>
</gene>
<keyword evidence="3" id="KW-1185">Reference proteome</keyword>
<evidence type="ECO:0000256" key="1">
    <source>
        <dbReference type="SAM" id="MobiDB-lite"/>
    </source>
</evidence>
<proteinExistence type="predicted"/>
<evidence type="ECO:0000313" key="3">
    <source>
        <dbReference type="Proteomes" id="UP001586593"/>
    </source>
</evidence>
<accession>A0ABR3WEY2</accession>
<comment type="caution">
    <text evidence="2">The sequence shown here is derived from an EMBL/GenBank/DDBJ whole genome shotgun (WGS) entry which is preliminary data.</text>
</comment>
<feature type="region of interest" description="Disordered" evidence="1">
    <location>
        <begin position="14"/>
        <end position="62"/>
    </location>
</feature>
<reference evidence="2 3" key="1">
    <citation type="journal article" date="2024" name="Commun. Biol.">
        <title>Comparative genomic analysis of thermophilic fungi reveals convergent evolutionary adaptations and gene losses.</title>
        <authorList>
            <person name="Steindorff A.S."/>
            <person name="Aguilar-Pontes M.V."/>
            <person name="Robinson A.J."/>
            <person name="Andreopoulos B."/>
            <person name="LaButti K."/>
            <person name="Kuo A."/>
            <person name="Mondo S."/>
            <person name="Riley R."/>
            <person name="Otillar R."/>
            <person name="Haridas S."/>
            <person name="Lipzen A."/>
            <person name="Grimwood J."/>
            <person name="Schmutz J."/>
            <person name="Clum A."/>
            <person name="Reid I.D."/>
            <person name="Moisan M.C."/>
            <person name="Butler G."/>
            <person name="Nguyen T.T.M."/>
            <person name="Dewar K."/>
            <person name="Conant G."/>
            <person name="Drula E."/>
            <person name="Henrissat B."/>
            <person name="Hansel C."/>
            <person name="Singer S."/>
            <person name="Hutchinson M.I."/>
            <person name="de Vries R.P."/>
            <person name="Natvig D.O."/>
            <person name="Powell A.J."/>
            <person name="Tsang A."/>
            <person name="Grigoriev I.V."/>
        </authorList>
    </citation>
    <scope>NUCLEOTIDE SEQUENCE [LARGE SCALE GENOMIC DNA]</scope>
    <source>
        <strain evidence="2 3">ATCC 24622</strain>
    </source>
</reference>
<evidence type="ECO:0000313" key="2">
    <source>
        <dbReference type="EMBL" id="KAL1860409.1"/>
    </source>
</evidence>
<dbReference type="Proteomes" id="UP001586593">
    <property type="component" value="Unassembled WGS sequence"/>
</dbReference>